<comment type="caution">
    <text evidence="1">The sequence shown here is derived from an EMBL/GenBank/DDBJ whole genome shotgun (WGS) entry which is preliminary data.</text>
</comment>
<dbReference type="AlphaFoldDB" id="A0A392U2Q7"/>
<dbReference type="EMBL" id="LXQA010706638">
    <property type="protein sequence ID" value="MCI66994.1"/>
    <property type="molecule type" value="Genomic_DNA"/>
</dbReference>
<accession>A0A392U2Q7</accession>
<dbReference type="Proteomes" id="UP000265520">
    <property type="component" value="Unassembled WGS sequence"/>
</dbReference>
<organism evidence="1 2">
    <name type="scientific">Trifolium medium</name>
    <dbReference type="NCBI Taxonomy" id="97028"/>
    <lineage>
        <taxon>Eukaryota</taxon>
        <taxon>Viridiplantae</taxon>
        <taxon>Streptophyta</taxon>
        <taxon>Embryophyta</taxon>
        <taxon>Tracheophyta</taxon>
        <taxon>Spermatophyta</taxon>
        <taxon>Magnoliopsida</taxon>
        <taxon>eudicotyledons</taxon>
        <taxon>Gunneridae</taxon>
        <taxon>Pentapetalae</taxon>
        <taxon>rosids</taxon>
        <taxon>fabids</taxon>
        <taxon>Fabales</taxon>
        <taxon>Fabaceae</taxon>
        <taxon>Papilionoideae</taxon>
        <taxon>50 kb inversion clade</taxon>
        <taxon>NPAAA clade</taxon>
        <taxon>Hologalegina</taxon>
        <taxon>IRL clade</taxon>
        <taxon>Trifolieae</taxon>
        <taxon>Trifolium</taxon>
    </lineage>
</organism>
<reference evidence="1 2" key="1">
    <citation type="journal article" date="2018" name="Front. Plant Sci.">
        <title>Red Clover (Trifolium pratense) and Zigzag Clover (T. medium) - A Picture of Genomic Similarities and Differences.</title>
        <authorList>
            <person name="Dluhosova J."/>
            <person name="Istvanek J."/>
            <person name="Nedelnik J."/>
            <person name="Repkova J."/>
        </authorList>
    </citation>
    <scope>NUCLEOTIDE SEQUENCE [LARGE SCALE GENOMIC DNA]</scope>
    <source>
        <strain evidence="2">cv. 10/8</strain>
        <tissue evidence="1">Leaf</tissue>
    </source>
</reference>
<sequence>MTGVGKFLVDLKSYATSFVTLGDGAKGEIR</sequence>
<protein>
    <submittedName>
        <fullName evidence="1">Uncharacterized protein</fullName>
    </submittedName>
</protein>
<keyword evidence="2" id="KW-1185">Reference proteome</keyword>
<proteinExistence type="predicted"/>
<feature type="non-terminal residue" evidence="1">
    <location>
        <position position="30"/>
    </location>
</feature>
<evidence type="ECO:0000313" key="1">
    <source>
        <dbReference type="EMBL" id="MCI66994.1"/>
    </source>
</evidence>
<name>A0A392U2Q7_9FABA</name>
<evidence type="ECO:0000313" key="2">
    <source>
        <dbReference type="Proteomes" id="UP000265520"/>
    </source>
</evidence>